<dbReference type="GO" id="GO:0016209">
    <property type="term" value="F:antioxidant activity"/>
    <property type="evidence" value="ECO:0007669"/>
    <property type="project" value="InterPro"/>
</dbReference>
<dbReference type="PANTHER" id="PTHR42852:SF13">
    <property type="entry name" value="PROTEIN DIPZ"/>
    <property type="match status" value="1"/>
</dbReference>
<feature type="domain" description="Thioredoxin" evidence="2">
    <location>
        <begin position="53"/>
        <end position="196"/>
    </location>
</feature>
<dbReference type="AlphaFoldDB" id="A0A7Y0HFR4"/>
<dbReference type="GO" id="GO:0016491">
    <property type="term" value="F:oxidoreductase activity"/>
    <property type="evidence" value="ECO:0007669"/>
    <property type="project" value="InterPro"/>
</dbReference>
<feature type="signal peptide" evidence="1">
    <location>
        <begin position="1"/>
        <end position="24"/>
    </location>
</feature>
<reference evidence="3 4" key="1">
    <citation type="submission" date="2020-04" db="EMBL/GenBank/DDBJ databases">
        <title>Rhodospirillaceae bacterium KN72 isolated from deep sea.</title>
        <authorList>
            <person name="Zhang D.-C."/>
        </authorList>
    </citation>
    <scope>NUCLEOTIDE SEQUENCE [LARGE SCALE GENOMIC DNA]</scope>
    <source>
        <strain evidence="3 4">KN72</strain>
    </source>
</reference>
<dbReference type="InterPro" id="IPR006311">
    <property type="entry name" value="TAT_signal"/>
</dbReference>
<evidence type="ECO:0000313" key="3">
    <source>
        <dbReference type="EMBL" id="NMM43569.1"/>
    </source>
</evidence>
<keyword evidence="1" id="KW-0732">Signal</keyword>
<evidence type="ECO:0000313" key="4">
    <source>
        <dbReference type="Proteomes" id="UP000539372"/>
    </source>
</evidence>
<dbReference type="PROSITE" id="PS51318">
    <property type="entry name" value="TAT"/>
    <property type="match status" value="1"/>
</dbReference>
<evidence type="ECO:0000256" key="1">
    <source>
        <dbReference type="SAM" id="SignalP"/>
    </source>
</evidence>
<dbReference type="Proteomes" id="UP000539372">
    <property type="component" value="Unassembled WGS sequence"/>
</dbReference>
<accession>A0A7Y0HFR4</accession>
<dbReference type="CDD" id="cd02966">
    <property type="entry name" value="TlpA_like_family"/>
    <property type="match status" value="1"/>
</dbReference>
<protein>
    <submittedName>
        <fullName evidence="3">TlpA family protein disulfide reductase</fullName>
    </submittedName>
</protein>
<evidence type="ECO:0000259" key="2">
    <source>
        <dbReference type="PROSITE" id="PS51352"/>
    </source>
</evidence>
<gene>
    <name evidence="3" type="ORF">HH303_03705</name>
</gene>
<dbReference type="PROSITE" id="PS51352">
    <property type="entry name" value="THIOREDOXIN_2"/>
    <property type="match status" value="1"/>
</dbReference>
<dbReference type="PANTHER" id="PTHR42852">
    <property type="entry name" value="THIOL:DISULFIDE INTERCHANGE PROTEIN DSBE"/>
    <property type="match status" value="1"/>
</dbReference>
<dbReference type="InterPro" id="IPR050553">
    <property type="entry name" value="Thioredoxin_ResA/DsbE_sf"/>
</dbReference>
<keyword evidence="4" id="KW-1185">Reference proteome</keyword>
<sequence>MPRPKTTFPTRRAVALGVGGAALAAATGAMLWPKGQAADYPPTTGEMQGFVLLKKPAPVPSEGFFDGDGQRHQFADFMGDVLLVNFWATWCAPCIKEMPSLSRLAASLRGERFRLLAISQDREGKEKAEPFLRDRLGVSNIELFYDPKLTLGREFGLKGLPTTYLIDAKGGLIGGMEGGAEWDGPDAEALIRHILPTSTETEA</sequence>
<proteinExistence type="predicted"/>
<comment type="caution">
    <text evidence="3">The sequence shown here is derived from an EMBL/GenBank/DDBJ whole genome shotgun (WGS) entry which is preliminary data.</text>
</comment>
<dbReference type="RefSeq" id="WP_169623838.1">
    <property type="nucleotide sequence ID" value="NZ_JABBNT010000001.1"/>
</dbReference>
<dbReference type="Gene3D" id="3.40.30.10">
    <property type="entry name" value="Glutaredoxin"/>
    <property type="match status" value="1"/>
</dbReference>
<dbReference type="Pfam" id="PF00578">
    <property type="entry name" value="AhpC-TSA"/>
    <property type="match status" value="1"/>
</dbReference>
<feature type="chain" id="PRO_5030814267" evidence="1">
    <location>
        <begin position="25"/>
        <end position="203"/>
    </location>
</feature>
<dbReference type="EMBL" id="JABBNT010000001">
    <property type="protein sequence ID" value="NMM43569.1"/>
    <property type="molecule type" value="Genomic_DNA"/>
</dbReference>
<organism evidence="3 4">
    <name type="scientific">Pacificispira spongiicola</name>
    <dbReference type="NCBI Taxonomy" id="2729598"/>
    <lineage>
        <taxon>Bacteria</taxon>
        <taxon>Pseudomonadati</taxon>
        <taxon>Pseudomonadota</taxon>
        <taxon>Alphaproteobacteria</taxon>
        <taxon>Rhodospirillales</taxon>
        <taxon>Rhodospirillaceae</taxon>
        <taxon>Pacificispira</taxon>
    </lineage>
</organism>
<dbReference type="InterPro" id="IPR036249">
    <property type="entry name" value="Thioredoxin-like_sf"/>
</dbReference>
<dbReference type="InterPro" id="IPR000866">
    <property type="entry name" value="AhpC/TSA"/>
</dbReference>
<dbReference type="InterPro" id="IPR013766">
    <property type="entry name" value="Thioredoxin_domain"/>
</dbReference>
<name>A0A7Y0HFR4_9PROT</name>
<dbReference type="SUPFAM" id="SSF52833">
    <property type="entry name" value="Thioredoxin-like"/>
    <property type="match status" value="1"/>
</dbReference>